<dbReference type="EMBL" id="JOTM01000025">
    <property type="protein sequence ID" value="KEK22794.1"/>
    <property type="molecule type" value="Genomic_DNA"/>
</dbReference>
<feature type="transmembrane region" description="Helical" evidence="6">
    <location>
        <begin position="609"/>
        <end position="632"/>
    </location>
</feature>
<feature type="transmembrane region" description="Helical" evidence="6">
    <location>
        <begin position="20"/>
        <end position="41"/>
    </location>
</feature>
<keyword evidence="6" id="KW-0813">Transport</keyword>
<evidence type="ECO:0000313" key="9">
    <source>
        <dbReference type="Proteomes" id="UP000027778"/>
    </source>
</evidence>
<evidence type="ECO:0000256" key="4">
    <source>
        <dbReference type="ARBA" id="ARBA00022989"/>
    </source>
</evidence>
<dbReference type="RefSeq" id="WP_033676805.1">
    <property type="nucleotide sequence ID" value="NZ_JOTM01000025.1"/>
</dbReference>
<feature type="transmembrane region" description="Helical" evidence="6">
    <location>
        <begin position="232"/>
        <end position="258"/>
    </location>
</feature>
<dbReference type="InterPro" id="IPR027022">
    <property type="entry name" value="ABC_permease_BceB-typ"/>
</dbReference>
<comment type="subcellular location">
    <subcellularLocation>
        <location evidence="1 6">Cell membrane</location>
        <topology evidence="1 6">Multi-pass membrane protein</topology>
    </subcellularLocation>
</comment>
<dbReference type="OrthoDB" id="1937696at2"/>
<feature type="domain" description="ABC3 transporter permease C-terminal" evidence="7">
    <location>
        <begin position="69"/>
        <end position="178"/>
    </location>
</feature>
<dbReference type="eggNOG" id="COG0577">
    <property type="taxonomic scope" value="Bacteria"/>
</dbReference>
<proteinExistence type="inferred from homology"/>
<dbReference type="InterPro" id="IPR003838">
    <property type="entry name" value="ABC3_permease_C"/>
</dbReference>
<dbReference type="GO" id="GO:0005886">
    <property type="term" value="C:plasma membrane"/>
    <property type="evidence" value="ECO:0007669"/>
    <property type="project" value="UniProtKB-SubCell"/>
</dbReference>
<organism evidence="8 9">
    <name type="scientific">Bacillus gaemokensis</name>
    <dbReference type="NCBI Taxonomy" id="574375"/>
    <lineage>
        <taxon>Bacteria</taxon>
        <taxon>Bacillati</taxon>
        <taxon>Bacillota</taxon>
        <taxon>Bacilli</taxon>
        <taxon>Bacillales</taxon>
        <taxon>Bacillaceae</taxon>
        <taxon>Bacillus</taxon>
        <taxon>Bacillus cereus group</taxon>
    </lineage>
</organism>
<accession>A0A073K674</accession>
<sequence length="647" mass="74669">MTFRQFAFNNIFRNKRTYAAHFLSSTFSIMIFFTYALLLFHPDLAGELKSTSATISELGTIGFRISQGLIFVFSFFFILYSVSSFLKTRKKEFGILMMQGMSMRQLRKLVLIENMLIGVSSIFIGIVVGLIFSKLVLLISASILSIRNGLPFYIPFQAIVLTVVAFFILFFIVSLFTMKTMKVNELVELIQAEEKPKPEPKASVLLSVFSVICIGSGYGVVLYFVLNRIISTLYPLLGTLLVIIGTYFLYTQCSVFILRMLKRRAGVFFHKTNILTFSELIYRMKDNAVMFFIISIISAVSFTAIGISAALGNKELARMTNPYTFIYTSSKGNDFEKEHISEIKKKLEREKIDYKYAAASILYTENGIYVMKLSEYNALAKALSYETETLKREDEILLIPSWISQQQEFKDGQFKNKIEVIHDDWMQTFHVKKALQRLVFPHEVRGILIAVKDSVYEKISSNAPVNEAMPIERERIYGFVVEDWLQTKEISKQLNTEISPYKEEAHYSFQTLTLDWLLAKQKNGLLFMVSVLVGIVFFTFAASFIYFRLYADLDRDQQQYKLISKMGLSKKELRKIITRQLVIMFFLPILVAIIHTSVAFIALQQLLDFSILNSSSVILISFLCIQIVYFFVTRWRYLQRLYKTMDQ</sequence>
<feature type="transmembrane region" description="Helical" evidence="6">
    <location>
        <begin position="288"/>
        <end position="311"/>
    </location>
</feature>
<comment type="caution">
    <text evidence="8">The sequence shown here is derived from an EMBL/GenBank/DDBJ whole genome shotgun (WGS) entry which is preliminary data.</text>
</comment>
<dbReference type="PIRSF" id="PIRSF018968">
    <property type="entry name" value="ABC_permease_BceB"/>
    <property type="match status" value="1"/>
</dbReference>
<evidence type="ECO:0000256" key="1">
    <source>
        <dbReference type="ARBA" id="ARBA00004651"/>
    </source>
</evidence>
<feature type="transmembrane region" description="Helical" evidence="6">
    <location>
        <begin position="581"/>
        <end position="603"/>
    </location>
</feature>
<evidence type="ECO:0000256" key="3">
    <source>
        <dbReference type="ARBA" id="ARBA00022692"/>
    </source>
</evidence>
<dbReference type="PANTHER" id="PTHR46795">
    <property type="entry name" value="ABC TRANSPORTER PERMEASE-RELATED-RELATED"/>
    <property type="match status" value="1"/>
</dbReference>
<feature type="transmembrane region" description="Helical" evidence="6">
    <location>
        <begin position="109"/>
        <end position="132"/>
    </location>
</feature>
<dbReference type="AlphaFoldDB" id="A0A073K674"/>
<gene>
    <name evidence="8" type="ORF">BAGA_16200</name>
</gene>
<dbReference type="InterPro" id="IPR052536">
    <property type="entry name" value="ABC-4_Integral_Memb_Prot"/>
</dbReference>
<feature type="transmembrane region" description="Helical" evidence="6">
    <location>
        <begin position="152"/>
        <end position="176"/>
    </location>
</feature>
<evidence type="ECO:0000256" key="5">
    <source>
        <dbReference type="ARBA" id="ARBA00023136"/>
    </source>
</evidence>
<dbReference type="GO" id="GO:0055085">
    <property type="term" value="P:transmembrane transport"/>
    <property type="evidence" value="ECO:0007669"/>
    <property type="project" value="UniProtKB-UniRule"/>
</dbReference>
<keyword evidence="9" id="KW-1185">Reference proteome</keyword>
<dbReference type="Proteomes" id="UP000027778">
    <property type="component" value="Unassembled WGS sequence"/>
</dbReference>
<protein>
    <submittedName>
        <fullName evidence="8">ABC transporter permease</fullName>
    </submittedName>
</protein>
<dbReference type="Pfam" id="PF02687">
    <property type="entry name" value="FtsX"/>
    <property type="match status" value="1"/>
</dbReference>
<dbReference type="STRING" id="574375.AZF08_24415"/>
<feature type="transmembrane region" description="Helical" evidence="6">
    <location>
        <begin position="525"/>
        <end position="547"/>
    </location>
</feature>
<comment type="similarity">
    <text evidence="6">Belongs to the ABC-4 integral membrane protein family.</text>
</comment>
<evidence type="ECO:0000256" key="6">
    <source>
        <dbReference type="PIRNR" id="PIRNR018968"/>
    </source>
</evidence>
<keyword evidence="5 6" id="KW-0472">Membrane</keyword>
<reference evidence="8 9" key="1">
    <citation type="submission" date="2014-06" db="EMBL/GenBank/DDBJ databases">
        <title>Draft genome sequence of Bacillus gaemokensis JCM 15801 (MCCC 1A00707).</title>
        <authorList>
            <person name="Lai Q."/>
            <person name="Liu Y."/>
            <person name="Shao Z."/>
        </authorList>
    </citation>
    <scope>NUCLEOTIDE SEQUENCE [LARGE SCALE GENOMIC DNA]</scope>
    <source>
        <strain evidence="8 9">JCM 15801</strain>
    </source>
</reference>
<evidence type="ECO:0000259" key="7">
    <source>
        <dbReference type="Pfam" id="PF02687"/>
    </source>
</evidence>
<keyword evidence="2 6" id="KW-1003">Cell membrane</keyword>
<dbReference type="PANTHER" id="PTHR46795:SF2">
    <property type="entry name" value="ABC TRANSPORTER, PERMEASE PROTEIN"/>
    <property type="match status" value="1"/>
</dbReference>
<evidence type="ECO:0000313" key="8">
    <source>
        <dbReference type="EMBL" id="KEK22794.1"/>
    </source>
</evidence>
<name>A0A073K674_9BACI</name>
<feature type="transmembrane region" description="Helical" evidence="6">
    <location>
        <begin position="204"/>
        <end position="226"/>
    </location>
</feature>
<keyword evidence="3 6" id="KW-0812">Transmembrane</keyword>
<evidence type="ECO:0000256" key="2">
    <source>
        <dbReference type="ARBA" id="ARBA00022475"/>
    </source>
</evidence>
<keyword evidence="4 6" id="KW-1133">Transmembrane helix</keyword>
<feature type="transmembrane region" description="Helical" evidence="6">
    <location>
        <begin position="61"/>
        <end position="88"/>
    </location>
</feature>